<evidence type="ECO:0000256" key="3">
    <source>
        <dbReference type="ARBA" id="ARBA00022821"/>
    </source>
</evidence>
<evidence type="ECO:0000313" key="10">
    <source>
        <dbReference type="Proteomes" id="UP001324115"/>
    </source>
</evidence>
<dbReference type="Gene3D" id="1.20.5.4130">
    <property type="match status" value="1"/>
</dbReference>
<feature type="domain" description="Disease resistance N-terminal" evidence="6">
    <location>
        <begin position="10"/>
        <end position="97"/>
    </location>
</feature>
<dbReference type="Pfam" id="PF23598">
    <property type="entry name" value="LRR_14"/>
    <property type="match status" value="1"/>
</dbReference>
<dbReference type="Pfam" id="PF00931">
    <property type="entry name" value="NB-ARC"/>
    <property type="match status" value="1"/>
</dbReference>
<dbReference type="PANTHER" id="PTHR36766:SF61">
    <property type="entry name" value="NB-ARC DOMAIN DISEASE RESISTANCE PROTEIN"/>
    <property type="match status" value="1"/>
</dbReference>
<keyword evidence="10" id="KW-1185">Reference proteome</keyword>
<dbReference type="CDD" id="cd14798">
    <property type="entry name" value="RX-CC_like"/>
    <property type="match status" value="1"/>
</dbReference>
<feature type="domain" description="Disease resistance R13L4/SHOC-2-like LRR" evidence="8">
    <location>
        <begin position="558"/>
        <end position="626"/>
    </location>
</feature>
<protein>
    <recommendedName>
        <fullName evidence="11">Disease resistance protein RGA3</fullName>
    </recommendedName>
</protein>
<keyword evidence="1" id="KW-0677">Repeat</keyword>
<dbReference type="Gene3D" id="3.80.10.10">
    <property type="entry name" value="Ribonuclease Inhibitor"/>
    <property type="match status" value="1"/>
</dbReference>
<dbReference type="InterPro" id="IPR041118">
    <property type="entry name" value="Rx_N"/>
</dbReference>
<evidence type="ECO:0000313" key="9">
    <source>
        <dbReference type="EMBL" id="KAK4580602.1"/>
    </source>
</evidence>
<dbReference type="Proteomes" id="UP001324115">
    <property type="component" value="Unassembled WGS sequence"/>
</dbReference>
<dbReference type="InterPro" id="IPR002182">
    <property type="entry name" value="NB-ARC"/>
</dbReference>
<accession>A0AAN7INB5</accession>
<dbReference type="Pfam" id="PF23559">
    <property type="entry name" value="WHD_DRP"/>
    <property type="match status" value="1"/>
</dbReference>
<dbReference type="InterPro" id="IPR055414">
    <property type="entry name" value="LRR_R13L4/SHOC2-like"/>
</dbReference>
<organism evidence="9 10">
    <name type="scientific">Quercus rubra</name>
    <name type="common">Northern red oak</name>
    <name type="synonym">Quercus borealis</name>
    <dbReference type="NCBI Taxonomy" id="3512"/>
    <lineage>
        <taxon>Eukaryota</taxon>
        <taxon>Viridiplantae</taxon>
        <taxon>Streptophyta</taxon>
        <taxon>Embryophyta</taxon>
        <taxon>Tracheophyta</taxon>
        <taxon>Spermatophyta</taxon>
        <taxon>Magnoliopsida</taxon>
        <taxon>eudicotyledons</taxon>
        <taxon>Gunneridae</taxon>
        <taxon>Pentapetalae</taxon>
        <taxon>rosids</taxon>
        <taxon>fabids</taxon>
        <taxon>Fagales</taxon>
        <taxon>Fagaceae</taxon>
        <taxon>Quercus</taxon>
    </lineage>
</organism>
<evidence type="ECO:0000256" key="2">
    <source>
        <dbReference type="ARBA" id="ARBA00022741"/>
    </source>
</evidence>
<keyword evidence="4" id="KW-0067">ATP-binding</keyword>
<evidence type="ECO:0000259" key="8">
    <source>
        <dbReference type="Pfam" id="PF23598"/>
    </source>
</evidence>
<evidence type="ECO:0000259" key="7">
    <source>
        <dbReference type="Pfam" id="PF23559"/>
    </source>
</evidence>
<dbReference type="SUPFAM" id="SSF52058">
    <property type="entry name" value="L domain-like"/>
    <property type="match status" value="1"/>
</dbReference>
<dbReference type="Gene3D" id="1.10.10.10">
    <property type="entry name" value="Winged helix-like DNA-binding domain superfamily/Winged helix DNA-binding domain"/>
    <property type="match status" value="1"/>
</dbReference>
<dbReference type="SUPFAM" id="SSF52540">
    <property type="entry name" value="P-loop containing nucleoside triphosphate hydrolases"/>
    <property type="match status" value="1"/>
</dbReference>
<dbReference type="GO" id="GO:0006952">
    <property type="term" value="P:defense response"/>
    <property type="evidence" value="ECO:0007669"/>
    <property type="project" value="UniProtKB-KW"/>
</dbReference>
<proteinExistence type="predicted"/>
<dbReference type="InterPro" id="IPR027417">
    <property type="entry name" value="P-loop_NTPase"/>
</dbReference>
<dbReference type="GO" id="GO:0043531">
    <property type="term" value="F:ADP binding"/>
    <property type="evidence" value="ECO:0007669"/>
    <property type="project" value="InterPro"/>
</dbReference>
<reference evidence="9 10" key="1">
    <citation type="journal article" date="2023" name="G3 (Bethesda)">
        <title>A haplotype-resolved chromosome-scale genome for Quercus rubra L. provides insights into the genetics of adaptive traits for red oak species.</title>
        <authorList>
            <person name="Kapoor B."/>
            <person name="Jenkins J."/>
            <person name="Schmutz J."/>
            <person name="Zhebentyayeva T."/>
            <person name="Kuelheim C."/>
            <person name="Coggeshall M."/>
            <person name="Heim C."/>
            <person name="Lasky J.R."/>
            <person name="Leites L."/>
            <person name="Islam-Faridi N."/>
            <person name="Romero-Severson J."/>
            <person name="DeLeo V.L."/>
            <person name="Lucas S.M."/>
            <person name="Lazic D."/>
            <person name="Gailing O."/>
            <person name="Carlson J."/>
            <person name="Staton M."/>
        </authorList>
    </citation>
    <scope>NUCLEOTIDE SEQUENCE [LARGE SCALE GENOMIC DNA]</scope>
    <source>
        <strain evidence="9">Pseudo-F2</strain>
    </source>
</reference>
<dbReference type="Pfam" id="PF18052">
    <property type="entry name" value="Rx_N"/>
    <property type="match status" value="1"/>
</dbReference>
<dbReference type="PRINTS" id="PR00364">
    <property type="entry name" value="DISEASERSIST"/>
</dbReference>
<evidence type="ECO:0000259" key="5">
    <source>
        <dbReference type="Pfam" id="PF00931"/>
    </source>
</evidence>
<dbReference type="PANTHER" id="PTHR36766">
    <property type="entry name" value="PLANT BROAD-SPECTRUM MILDEW RESISTANCE PROTEIN RPW8"/>
    <property type="match status" value="1"/>
</dbReference>
<dbReference type="FunFam" id="1.10.10.10:FF:000322">
    <property type="entry name" value="Probable disease resistance protein At1g63360"/>
    <property type="match status" value="1"/>
</dbReference>
<dbReference type="GO" id="GO:0005524">
    <property type="term" value="F:ATP binding"/>
    <property type="evidence" value="ECO:0007669"/>
    <property type="project" value="UniProtKB-KW"/>
</dbReference>
<feature type="domain" description="Disease resistance protein winged helix" evidence="7">
    <location>
        <begin position="431"/>
        <end position="503"/>
    </location>
</feature>
<evidence type="ECO:0000256" key="4">
    <source>
        <dbReference type="ARBA" id="ARBA00022840"/>
    </source>
</evidence>
<dbReference type="InterPro" id="IPR038005">
    <property type="entry name" value="RX-like_CC"/>
</dbReference>
<evidence type="ECO:0000259" key="6">
    <source>
        <dbReference type="Pfam" id="PF18052"/>
    </source>
</evidence>
<dbReference type="Gene3D" id="3.40.50.300">
    <property type="entry name" value="P-loop containing nucleotide triphosphate hydrolases"/>
    <property type="match status" value="1"/>
</dbReference>
<keyword evidence="2" id="KW-0547">Nucleotide-binding</keyword>
<feature type="domain" description="NB-ARC" evidence="5">
    <location>
        <begin position="172"/>
        <end position="364"/>
    </location>
</feature>
<dbReference type="InterPro" id="IPR032675">
    <property type="entry name" value="LRR_dom_sf"/>
</dbReference>
<comment type="caution">
    <text evidence="9">The sequence shown here is derived from an EMBL/GenBank/DDBJ whole genome shotgun (WGS) entry which is preliminary data.</text>
</comment>
<dbReference type="EMBL" id="JAXUIC010000007">
    <property type="protein sequence ID" value="KAK4580602.1"/>
    <property type="molecule type" value="Genomic_DNA"/>
</dbReference>
<evidence type="ECO:0000256" key="1">
    <source>
        <dbReference type="ARBA" id="ARBA00022737"/>
    </source>
</evidence>
<keyword evidence="3" id="KW-0611">Plant defense</keyword>
<name>A0AAN7INB5_QUERU</name>
<evidence type="ECO:0008006" key="11">
    <source>
        <dbReference type="Google" id="ProtNLM"/>
    </source>
</evidence>
<sequence length="628" mass="72347">MAEIAYGVAGKVLEQLGSRTFQEISSVWGVRSDLKKLEHTVSAIKAVLCDAEERQASDQRLRTWLGELKDVLNDAENVLDEFQYRVLQKEAMKRYGSTKKKVCYFFSCCNPLVFHIEMAHKIKNVRERVDAISGHKDKFNLAQGPEPRNIKIHKRDMTHSFVDPSNVIGRDDDRKKIIRLLMNPDDRRNVNVIPIVGLGGLGKTALAKLVYNDILVVSHFQLRMWVCASEDFNVTRLIKEIIKSAIDKIDENFGVHGLQNNLRELLRDKKFIDNLGVDELQFRLRELLKDNKFLLVLDDVWNEDRNKWMELQDLLLGAYNGSKIIVTTRNNSVATIMGTVPTYHLHGLSKEDCMSLFVKLAFKEGEEKQYPNLLEIGNDIVEKFDEREWKFVSKNEIWNLKQNEGGILPALRLSYNLLPFHLKQCFAYCSLFPKDYEFQSRLLVQFWMAHGLLQSPDNENQDLEDIGDLYIKELMSRSLFQDVYEDGFFTYTFKMHDLVHDLAISIAKGECSVVTKTSTLAAEVCHLSILESGQEVTTQLEKLSKVQTIIFQTEESMSILKACISRFKYLRVLDLCNSSFEMLPNSIGSLKYLRYLDLTRNDRIKQLPDSICKLYSLQTLLLGGQEVI</sequence>
<dbReference type="GO" id="GO:0051707">
    <property type="term" value="P:response to other organism"/>
    <property type="evidence" value="ECO:0007669"/>
    <property type="project" value="UniProtKB-ARBA"/>
</dbReference>
<gene>
    <name evidence="9" type="ORF">RGQ29_024299</name>
</gene>
<dbReference type="InterPro" id="IPR036388">
    <property type="entry name" value="WH-like_DNA-bd_sf"/>
</dbReference>
<dbReference type="InterPro" id="IPR058922">
    <property type="entry name" value="WHD_DRP"/>
</dbReference>
<dbReference type="AlphaFoldDB" id="A0AAN7INB5"/>